<proteinExistence type="predicted"/>
<feature type="repeat" description="TPR" evidence="1">
    <location>
        <begin position="160"/>
        <end position="191"/>
    </location>
</feature>
<dbReference type="InterPro" id="IPR011990">
    <property type="entry name" value="TPR-like_helical_dom_sf"/>
</dbReference>
<dbReference type="PANTHER" id="PTHR44809:SF1">
    <property type="entry name" value="PROTEIN O-MANNOSYL-TRANSFERASE TMTC1"/>
    <property type="match status" value="1"/>
</dbReference>
<evidence type="ECO:0000313" key="2">
    <source>
        <dbReference type="EMBL" id="ETO27501.1"/>
    </source>
</evidence>
<dbReference type="SUPFAM" id="SSF48452">
    <property type="entry name" value="TPR-like"/>
    <property type="match status" value="1"/>
</dbReference>
<accession>X6NND2</accession>
<dbReference type="Pfam" id="PF13181">
    <property type="entry name" value="TPR_8"/>
    <property type="match status" value="1"/>
</dbReference>
<dbReference type="EMBL" id="ASPP01007218">
    <property type="protein sequence ID" value="ETO27501.1"/>
    <property type="molecule type" value="Genomic_DNA"/>
</dbReference>
<keyword evidence="3" id="KW-1185">Reference proteome</keyword>
<dbReference type="OrthoDB" id="1926212at2759"/>
<reference evidence="2 3" key="1">
    <citation type="journal article" date="2013" name="Curr. Biol.">
        <title>The Genome of the Foraminiferan Reticulomyxa filosa.</title>
        <authorList>
            <person name="Glockner G."/>
            <person name="Hulsmann N."/>
            <person name="Schleicher M."/>
            <person name="Noegel A.A."/>
            <person name="Eichinger L."/>
            <person name="Gallinger C."/>
            <person name="Pawlowski J."/>
            <person name="Sierra R."/>
            <person name="Euteneuer U."/>
            <person name="Pillet L."/>
            <person name="Moustafa A."/>
            <person name="Platzer M."/>
            <person name="Groth M."/>
            <person name="Szafranski K."/>
            <person name="Schliwa M."/>
        </authorList>
    </citation>
    <scope>NUCLEOTIDE SEQUENCE [LARGE SCALE GENOMIC DNA]</scope>
</reference>
<sequence>MISAAEEYKKKFDTFVTRWKQLVEKNELDQCEQFCVDAISHTSNQLRIFEDHKHNNKSSGSSELIEALHNFRSQIRHMYGTLLQNYLERYEEAVHQYDQCIQEWPFHGSAHCNWGTLCKDVFQFWKHFFFFFFCMKIDNEKAEYHFRKAIELQPKDAICHDSYGMLLYKQLNNYDEALKMFNKAVELKPHMSEAHSHLAEIYNDHFKDFSRAKQSRQIFGLWCVQQ</sequence>
<dbReference type="Gene3D" id="1.25.40.10">
    <property type="entry name" value="Tetratricopeptide repeat domain"/>
    <property type="match status" value="1"/>
</dbReference>
<feature type="non-terminal residue" evidence="2">
    <location>
        <position position="226"/>
    </location>
</feature>
<evidence type="ECO:0000256" key="1">
    <source>
        <dbReference type="PROSITE-ProRule" id="PRU00339"/>
    </source>
</evidence>
<dbReference type="InterPro" id="IPR052943">
    <property type="entry name" value="TMTC_O-mannosyl-trnsfr"/>
</dbReference>
<evidence type="ECO:0000313" key="3">
    <source>
        <dbReference type="Proteomes" id="UP000023152"/>
    </source>
</evidence>
<protein>
    <submittedName>
        <fullName evidence="2">Putative TPR domain-containing protein</fullName>
    </submittedName>
</protein>
<dbReference type="AlphaFoldDB" id="X6NND2"/>
<gene>
    <name evidence="2" type="ORF">RFI_09632</name>
</gene>
<dbReference type="InterPro" id="IPR019734">
    <property type="entry name" value="TPR_rpt"/>
</dbReference>
<comment type="caution">
    <text evidence="2">The sequence shown here is derived from an EMBL/GenBank/DDBJ whole genome shotgun (WGS) entry which is preliminary data.</text>
</comment>
<dbReference type="PANTHER" id="PTHR44809">
    <property type="match status" value="1"/>
</dbReference>
<dbReference type="Proteomes" id="UP000023152">
    <property type="component" value="Unassembled WGS sequence"/>
</dbReference>
<name>X6NND2_RETFI</name>
<keyword evidence="1" id="KW-0802">TPR repeat</keyword>
<dbReference type="PROSITE" id="PS50005">
    <property type="entry name" value="TPR"/>
    <property type="match status" value="1"/>
</dbReference>
<organism evidence="2 3">
    <name type="scientific">Reticulomyxa filosa</name>
    <dbReference type="NCBI Taxonomy" id="46433"/>
    <lineage>
        <taxon>Eukaryota</taxon>
        <taxon>Sar</taxon>
        <taxon>Rhizaria</taxon>
        <taxon>Retaria</taxon>
        <taxon>Foraminifera</taxon>
        <taxon>Monothalamids</taxon>
        <taxon>Reticulomyxidae</taxon>
        <taxon>Reticulomyxa</taxon>
    </lineage>
</organism>